<dbReference type="GO" id="GO:0005524">
    <property type="term" value="F:ATP binding"/>
    <property type="evidence" value="ECO:0007669"/>
    <property type="project" value="UniProtKB-UniRule"/>
</dbReference>
<dbReference type="SMR" id="A0A0M4EGQ9"/>
<evidence type="ECO:0000256" key="2">
    <source>
        <dbReference type="ARBA" id="ARBA00022679"/>
    </source>
</evidence>
<dbReference type="InterPro" id="IPR011009">
    <property type="entry name" value="Kinase-like_dom_sf"/>
</dbReference>
<dbReference type="Pfam" id="PF00069">
    <property type="entry name" value="Pkinase"/>
    <property type="match status" value="1"/>
</dbReference>
<dbReference type="SUPFAM" id="SSF56112">
    <property type="entry name" value="Protein kinase-like (PK-like)"/>
    <property type="match status" value="1"/>
</dbReference>
<keyword evidence="1 7" id="KW-0723">Serine/threonine-protein kinase</keyword>
<keyword evidence="5 6" id="KW-0067">ATP-binding</keyword>
<dbReference type="Gene3D" id="3.30.200.20">
    <property type="entry name" value="Phosphorylase Kinase, domain 1"/>
    <property type="match status" value="1"/>
</dbReference>
<comment type="similarity">
    <text evidence="7">Belongs to the protein kinase superfamily.</text>
</comment>
<feature type="domain" description="AGC-kinase C-terminal" evidence="9">
    <location>
        <begin position="303"/>
        <end position="355"/>
    </location>
</feature>
<dbReference type="PROSITE" id="PS50011">
    <property type="entry name" value="PROTEIN_KINASE_DOM"/>
    <property type="match status" value="1"/>
</dbReference>
<feature type="non-terminal residue" evidence="10">
    <location>
        <position position="1"/>
    </location>
</feature>
<keyword evidence="11" id="KW-1185">Reference proteome</keyword>
<proteinExistence type="inferred from homology"/>
<dbReference type="OMA" id="KINRHPE"/>
<dbReference type="STRING" id="30019.A0A0M4EGQ9"/>
<organism evidence="10 11">
    <name type="scientific">Drosophila busckii</name>
    <name type="common">Fruit fly</name>
    <dbReference type="NCBI Taxonomy" id="30019"/>
    <lineage>
        <taxon>Eukaryota</taxon>
        <taxon>Metazoa</taxon>
        <taxon>Ecdysozoa</taxon>
        <taxon>Arthropoda</taxon>
        <taxon>Hexapoda</taxon>
        <taxon>Insecta</taxon>
        <taxon>Pterygota</taxon>
        <taxon>Neoptera</taxon>
        <taxon>Endopterygota</taxon>
        <taxon>Diptera</taxon>
        <taxon>Brachycera</taxon>
        <taxon>Muscomorpha</taxon>
        <taxon>Ephydroidea</taxon>
        <taxon>Drosophilidae</taxon>
        <taxon>Drosophila</taxon>
    </lineage>
</organism>
<dbReference type="AlphaFoldDB" id="A0A0M4EGQ9"/>
<evidence type="ECO:0000256" key="3">
    <source>
        <dbReference type="ARBA" id="ARBA00022741"/>
    </source>
</evidence>
<name>A0A0M4EGQ9_DROBS</name>
<evidence type="ECO:0000313" key="11">
    <source>
        <dbReference type="Proteomes" id="UP000494163"/>
    </source>
</evidence>
<dbReference type="PANTHER" id="PTHR24353">
    <property type="entry name" value="CYCLIC NUCLEOTIDE-DEPENDENT PROTEIN KINASE"/>
    <property type="match status" value="1"/>
</dbReference>
<feature type="domain" description="Protein kinase" evidence="8">
    <location>
        <begin position="46"/>
        <end position="302"/>
    </location>
</feature>
<accession>A0A0M4EGQ9</accession>
<dbReference type="InterPro" id="IPR000719">
    <property type="entry name" value="Prot_kinase_dom"/>
</dbReference>
<keyword evidence="2" id="KW-0808">Transferase</keyword>
<dbReference type="PANTHER" id="PTHR24353:SF152">
    <property type="entry name" value="UT01108P-RELATED"/>
    <property type="match status" value="1"/>
</dbReference>
<reference evidence="10 11" key="1">
    <citation type="submission" date="2015-08" db="EMBL/GenBank/DDBJ databases">
        <title>Ancestral chromatin configuration constrains chromatin evolution on differentiating sex chromosomes in Drosophila.</title>
        <authorList>
            <person name="Zhou Q."/>
            <person name="Bachtrog D."/>
        </authorList>
    </citation>
    <scope>NUCLEOTIDE SEQUENCE [LARGE SCALE GENOMIC DNA]</scope>
    <source>
        <tissue evidence="10">Whole larvae</tissue>
    </source>
</reference>
<dbReference type="GO" id="GO:0005829">
    <property type="term" value="C:cytosol"/>
    <property type="evidence" value="ECO:0007669"/>
    <property type="project" value="TreeGrafter"/>
</dbReference>
<evidence type="ECO:0000313" key="10">
    <source>
        <dbReference type="EMBL" id="ALC47604.1"/>
    </source>
</evidence>
<dbReference type="PROSITE" id="PS00108">
    <property type="entry name" value="PROTEIN_KINASE_ST"/>
    <property type="match status" value="1"/>
</dbReference>
<evidence type="ECO:0000259" key="8">
    <source>
        <dbReference type="PROSITE" id="PS50011"/>
    </source>
</evidence>
<dbReference type="Gene3D" id="1.10.510.10">
    <property type="entry name" value="Transferase(Phosphotransferase) domain 1"/>
    <property type="match status" value="1"/>
</dbReference>
<dbReference type="GO" id="GO:0005952">
    <property type="term" value="C:cAMP-dependent protein kinase complex"/>
    <property type="evidence" value="ECO:0007669"/>
    <property type="project" value="TreeGrafter"/>
</dbReference>
<keyword evidence="3 6" id="KW-0547">Nucleotide-binding</keyword>
<dbReference type="GO" id="GO:0007476">
    <property type="term" value="P:imaginal disc-derived wing morphogenesis"/>
    <property type="evidence" value="ECO:0007669"/>
    <property type="project" value="UniProtKB-ARBA"/>
</dbReference>
<gene>
    <name evidence="10" type="ORF">Dbus_chr3Rg2354</name>
</gene>
<evidence type="ECO:0000256" key="6">
    <source>
        <dbReference type="PROSITE-ProRule" id="PRU10141"/>
    </source>
</evidence>
<keyword evidence="4" id="KW-0418">Kinase</keyword>
<dbReference type="Proteomes" id="UP000494163">
    <property type="component" value="Chromosome 3R"/>
</dbReference>
<evidence type="ECO:0000259" key="9">
    <source>
        <dbReference type="PROSITE" id="PS51285"/>
    </source>
</evidence>
<dbReference type="OrthoDB" id="63267at2759"/>
<dbReference type="GO" id="GO:0004691">
    <property type="term" value="F:cAMP-dependent protein kinase activity"/>
    <property type="evidence" value="ECO:0007669"/>
    <property type="project" value="TreeGrafter"/>
</dbReference>
<feature type="binding site" evidence="6">
    <location>
        <position position="75"/>
    </location>
    <ligand>
        <name>ATP</name>
        <dbReference type="ChEBI" id="CHEBI:30616"/>
    </ligand>
</feature>
<dbReference type="InterPro" id="IPR008271">
    <property type="entry name" value="Ser/Thr_kinase_AS"/>
</dbReference>
<evidence type="ECO:0000256" key="7">
    <source>
        <dbReference type="RuleBase" id="RU000304"/>
    </source>
</evidence>
<sequence>NPQSISQTYFNPKDDYDGTILSRLRDEFDVRWSRQDPSPYTNLENYVQRATLGNGSFGTVLLVKDKSSKNYYAAKMMNKDDLVRLKQIAHVHNEKTVLNAVRFPFLVNLVDSTKDFDYLYLILPFVNGGELFTYHRKVRKFNEKQSRFYAAQVLLGLEYLHRMNLIYRDLKPENILMDARGYLKLTDFGFTKRVENRTSTLCGTPEYLAPEIIQLKPYSKGVDWWAFGILLYEFVAGRSPFAAHNRDVILMYSKICLGDYRIPSYFTSQLKNLIEDLIQVEPNKRLGNSNEASTEIKKHPWFQGVDWFAILNSEINAPYIPSVSNIEDLSNFEHYEPKQKHKSKINRHPDLFNNF</sequence>
<dbReference type="SMART" id="SM00133">
    <property type="entry name" value="S_TK_X"/>
    <property type="match status" value="1"/>
</dbReference>
<dbReference type="SMART" id="SM00220">
    <property type="entry name" value="S_TKc"/>
    <property type="match status" value="1"/>
</dbReference>
<dbReference type="GO" id="GO:0005634">
    <property type="term" value="C:nucleus"/>
    <property type="evidence" value="ECO:0007669"/>
    <property type="project" value="TreeGrafter"/>
</dbReference>
<evidence type="ECO:0000256" key="4">
    <source>
        <dbReference type="ARBA" id="ARBA00022777"/>
    </source>
</evidence>
<dbReference type="FunFam" id="1.10.510.10:FF:000005">
    <property type="entry name" value="cAMP-dependent protein kinase catalytic subunit alpha"/>
    <property type="match status" value="1"/>
</dbReference>
<dbReference type="PROSITE" id="PS51285">
    <property type="entry name" value="AGC_KINASE_CTER"/>
    <property type="match status" value="1"/>
</dbReference>
<protein>
    <submittedName>
        <fullName evidence="10">Pka-C2</fullName>
    </submittedName>
</protein>
<dbReference type="InterPro" id="IPR017441">
    <property type="entry name" value="Protein_kinase_ATP_BS"/>
</dbReference>
<dbReference type="InterPro" id="IPR000961">
    <property type="entry name" value="AGC-kinase_C"/>
</dbReference>
<evidence type="ECO:0000256" key="5">
    <source>
        <dbReference type="ARBA" id="ARBA00022840"/>
    </source>
</evidence>
<evidence type="ECO:0000256" key="1">
    <source>
        <dbReference type="ARBA" id="ARBA00022527"/>
    </source>
</evidence>
<dbReference type="EMBL" id="CP012526">
    <property type="protein sequence ID" value="ALC47604.1"/>
    <property type="molecule type" value="Genomic_DNA"/>
</dbReference>
<dbReference type="PROSITE" id="PS00107">
    <property type="entry name" value="PROTEIN_KINASE_ATP"/>
    <property type="match status" value="1"/>
</dbReference>